<evidence type="ECO:0000256" key="1">
    <source>
        <dbReference type="SAM" id="SignalP"/>
    </source>
</evidence>
<sequence length="198" mass="22363">MNNYCISALAFLMFISTMSYGQNTVQYYDVIHNDKIVGSTIVKKTGSDQNFVITLNFSADITFLIKRVVILGKEHALFENGVLKSGSVFRQANDKIKTDNSIKYLGNSYTVHDGHQSHALPIGEIRNNMLSLFFSEPRKLTSIYSDSQQKLVNLKEVTPHRYVIPGNNESSSTYIFQNGQCSRIILKSDLLSIQLVRK</sequence>
<protein>
    <recommendedName>
        <fullName evidence="4">DUF3108 domain-containing protein</fullName>
    </recommendedName>
</protein>
<proteinExistence type="predicted"/>
<dbReference type="Pfam" id="PF19630">
    <property type="entry name" value="DUF6134"/>
    <property type="match status" value="1"/>
</dbReference>
<dbReference type="RefSeq" id="WP_307445824.1">
    <property type="nucleotide sequence ID" value="NZ_JAUTAL010000001.1"/>
</dbReference>
<evidence type="ECO:0008006" key="4">
    <source>
        <dbReference type="Google" id="ProtNLM"/>
    </source>
</evidence>
<evidence type="ECO:0000313" key="2">
    <source>
        <dbReference type="EMBL" id="MDQ1095238.1"/>
    </source>
</evidence>
<evidence type="ECO:0000313" key="3">
    <source>
        <dbReference type="Proteomes" id="UP001225072"/>
    </source>
</evidence>
<gene>
    <name evidence="2" type="ORF">QE404_000385</name>
</gene>
<dbReference type="InterPro" id="IPR045767">
    <property type="entry name" value="DUF6134"/>
</dbReference>
<keyword evidence="3" id="KW-1185">Reference proteome</keyword>
<accession>A0ABU0TGH6</accession>
<comment type="caution">
    <text evidence="2">The sequence shown here is derived from an EMBL/GenBank/DDBJ whole genome shotgun (WGS) entry which is preliminary data.</text>
</comment>
<dbReference type="EMBL" id="JAUTAL010000001">
    <property type="protein sequence ID" value="MDQ1095238.1"/>
    <property type="molecule type" value="Genomic_DNA"/>
</dbReference>
<organism evidence="2 3">
    <name type="scientific">Chryseobacterium camelliae</name>
    <dbReference type="NCBI Taxonomy" id="1265445"/>
    <lineage>
        <taxon>Bacteria</taxon>
        <taxon>Pseudomonadati</taxon>
        <taxon>Bacteroidota</taxon>
        <taxon>Flavobacteriia</taxon>
        <taxon>Flavobacteriales</taxon>
        <taxon>Weeksellaceae</taxon>
        <taxon>Chryseobacterium group</taxon>
        <taxon>Chryseobacterium</taxon>
    </lineage>
</organism>
<reference evidence="2 3" key="1">
    <citation type="submission" date="2023-07" db="EMBL/GenBank/DDBJ databases">
        <title>Functional and genomic diversity of the sorghum phyllosphere microbiome.</title>
        <authorList>
            <person name="Shade A."/>
        </authorList>
    </citation>
    <scope>NUCLEOTIDE SEQUENCE [LARGE SCALE GENOMIC DNA]</scope>
    <source>
        <strain evidence="2 3">SORGH_AS_1064</strain>
    </source>
</reference>
<name>A0ABU0TGH6_9FLAO</name>
<feature type="chain" id="PRO_5046864394" description="DUF3108 domain-containing protein" evidence="1">
    <location>
        <begin position="22"/>
        <end position="198"/>
    </location>
</feature>
<dbReference type="Proteomes" id="UP001225072">
    <property type="component" value="Unassembled WGS sequence"/>
</dbReference>
<feature type="signal peptide" evidence="1">
    <location>
        <begin position="1"/>
        <end position="21"/>
    </location>
</feature>
<keyword evidence="1" id="KW-0732">Signal</keyword>